<gene>
    <name evidence="3" type="ORF">EOE48_11255</name>
</gene>
<proteinExistence type="inferred from homology"/>
<dbReference type="Proteomes" id="UP000286997">
    <property type="component" value="Unassembled WGS sequence"/>
</dbReference>
<dbReference type="InterPro" id="IPR041920">
    <property type="entry name" value="ROS/MUCR_sf"/>
</dbReference>
<dbReference type="Gene3D" id="1.10.10.1550">
    <property type="entry name" value="ROS/MUCR transcriptional regulator protein"/>
    <property type="match status" value="1"/>
</dbReference>
<comment type="similarity">
    <text evidence="1">Belongs to the ros/MucR family.</text>
</comment>
<sequence>MRLHGTVRHSGGIRRLNRPQSNGDAEIVRCTARIVMGYVAGNRLPAADLATLITTVSKALRSPHDFEVATATPVIAQAVPKVSYVASDYPRPQVPARLLSLKEIADSVQETYLVCFEDGEHYRMLARHLRLFGLTPDAYREKWGLPDDYPMMPAAHLKHRAELARQRNLGKHDRSTAKPRRKSAITAKTQTRGAEDPPKPKPYSVGLTRGGWRRQGDVGQGASPG</sequence>
<dbReference type="InterPro" id="IPR008807">
    <property type="entry name" value="ROS_MUCR"/>
</dbReference>
<dbReference type="GO" id="GO:0006355">
    <property type="term" value="P:regulation of DNA-templated transcription"/>
    <property type="evidence" value="ECO:0007669"/>
    <property type="project" value="InterPro"/>
</dbReference>
<dbReference type="Pfam" id="PF05443">
    <property type="entry name" value="ROS_MUCR"/>
    <property type="match status" value="1"/>
</dbReference>
<accession>A0A437P8N1</accession>
<name>A0A437P8N1_9HYPH</name>
<dbReference type="OrthoDB" id="7989794at2"/>
<feature type="region of interest" description="Disordered" evidence="2">
    <location>
        <begin position="165"/>
        <end position="225"/>
    </location>
</feature>
<dbReference type="EMBL" id="SACP01000009">
    <property type="protein sequence ID" value="RVU18458.1"/>
    <property type="molecule type" value="Genomic_DNA"/>
</dbReference>
<dbReference type="AlphaFoldDB" id="A0A437P8N1"/>
<evidence type="ECO:0000256" key="2">
    <source>
        <dbReference type="SAM" id="MobiDB-lite"/>
    </source>
</evidence>
<keyword evidence="4" id="KW-1185">Reference proteome</keyword>
<feature type="compositionally biased region" description="Basic and acidic residues" evidence="2">
    <location>
        <begin position="165"/>
        <end position="176"/>
    </location>
</feature>
<evidence type="ECO:0000313" key="3">
    <source>
        <dbReference type="EMBL" id="RVU18458.1"/>
    </source>
</evidence>
<dbReference type="GO" id="GO:0003677">
    <property type="term" value="F:DNA binding"/>
    <property type="evidence" value="ECO:0007669"/>
    <property type="project" value="InterPro"/>
</dbReference>
<evidence type="ECO:0008006" key="5">
    <source>
        <dbReference type="Google" id="ProtNLM"/>
    </source>
</evidence>
<protein>
    <recommendedName>
        <fullName evidence="5">MucR family transcriptional regulator</fullName>
    </recommendedName>
</protein>
<reference evidence="3 4" key="1">
    <citation type="submission" date="2019-01" db="EMBL/GenBank/DDBJ databases">
        <authorList>
            <person name="Chen W.-M."/>
        </authorList>
    </citation>
    <scope>NUCLEOTIDE SEQUENCE [LARGE SCALE GENOMIC DNA]</scope>
    <source>
        <strain evidence="3 4">TER-1</strain>
    </source>
</reference>
<comment type="caution">
    <text evidence="3">The sequence shown here is derived from an EMBL/GenBank/DDBJ whole genome shotgun (WGS) entry which is preliminary data.</text>
</comment>
<dbReference type="GO" id="GO:0008270">
    <property type="term" value="F:zinc ion binding"/>
    <property type="evidence" value="ECO:0007669"/>
    <property type="project" value="InterPro"/>
</dbReference>
<evidence type="ECO:0000313" key="4">
    <source>
        <dbReference type="Proteomes" id="UP000286997"/>
    </source>
</evidence>
<organism evidence="3 4">
    <name type="scientific">Methylobacterium oryzihabitans</name>
    <dbReference type="NCBI Taxonomy" id="2499852"/>
    <lineage>
        <taxon>Bacteria</taxon>
        <taxon>Pseudomonadati</taxon>
        <taxon>Pseudomonadota</taxon>
        <taxon>Alphaproteobacteria</taxon>
        <taxon>Hyphomicrobiales</taxon>
        <taxon>Methylobacteriaceae</taxon>
        <taxon>Methylobacterium</taxon>
    </lineage>
</organism>
<evidence type="ECO:0000256" key="1">
    <source>
        <dbReference type="ARBA" id="ARBA00007031"/>
    </source>
</evidence>